<comment type="caution">
    <text evidence="6">The sequence shown here is derived from an EMBL/GenBank/DDBJ whole genome shotgun (WGS) entry which is preliminary data.</text>
</comment>
<dbReference type="Proteomes" id="UP000638560">
    <property type="component" value="Unassembled WGS sequence"/>
</dbReference>
<keyword evidence="3 6" id="KW-0223">Dioxygenase</keyword>
<dbReference type="SUPFAM" id="SSF51182">
    <property type="entry name" value="RmlC-like cupins"/>
    <property type="match status" value="1"/>
</dbReference>
<keyword evidence="2" id="KW-0479">Metal-binding</keyword>
<keyword evidence="4" id="KW-0560">Oxidoreductase</keyword>
<proteinExistence type="inferred from homology"/>
<dbReference type="EMBL" id="JADPUN010000428">
    <property type="protein sequence ID" value="MBF9135469.1"/>
    <property type="molecule type" value="Genomic_DNA"/>
</dbReference>
<dbReference type="GO" id="GO:0051213">
    <property type="term" value="F:dioxygenase activity"/>
    <property type="evidence" value="ECO:0007669"/>
    <property type="project" value="UniProtKB-KW"/>
</dbReference>
<dbReference type="CDD" id="cd10548">
    <property type="entry name" value="cupin_CDO"/>
    <property type="match status" value="1"/>
</dbReference>
<keyword evidence="5" id="KW-0408">Iron</keyword>
<evidence type="ECO:0000313" key="6">
    <source>
        <dbReference type="EMBL" id="MBF9135469.1"/>
    </source>
</evidence>
<sequence length="180" mass="19362">MAGTVLQHVITPPGGGSVAGSTDDLVAGVRQAIGTRAGWARTAELVAGQLRAYLPDPDLLTPEQQLGHPDRPAGHVLHAEPDGTFSILGLVWRPGQSTRIHDHITWCVVGVLQGVEHEDLYDVDLNLIGTRENHVGEVSGFAPPGDIHRIRNTGTRTAISLHIYGTDITRIGSSARRYYN</sequence>
<evidence type="ECO:0000256" key="5">
    <source>
        <dbReference type="ARBA" id="ARBA00023004"/>
    </source>
</evidence>
<evidence type="ECO:0000256" key="4">
    <source>
        <dbReference type="ARBA" id="ARBA00023002"/>
    </source>
</evidence>
<protein>
    <submittedName>
        <fullName evidence="6">Cysteine dioxygenase family protein</fullName>
    </submittedName>
</protein>
<name>A0ABS0HAH8_9ACTN</name>
<keyword evidence="7" id="KW-1185">Reference proteome</keyword>
<evidence type="ECO:0000256" key="3">
    <source>
        <dbReference type="ARBA" id="ARBA00022964"/>
    </source>
</evidence>
<accession>A0ABS0HAH8</accession>
<dbReference type="PANTHER" id="PTHR12918:SF1">
    <property type="entry name" value="CYSTEINE DIOXYGENASE TYPE 1"/>
    <property type="match status" value="1"/>
</dbReference>
<evidence type="ECO:0000256" key="2">
    <source>
        <dbReference type="ARBA" id="ARBA00022723"/>
    </source>
</evidence>
<dbReference type="InterPro" id="IPR011051">
    <property type="entry name" value="RmlC_Cupin_sf"/>
</dbReference>
<dbReference type="InterPro" id="IPR010300">
    <property type="entry name" value="CDO_1"/>
</dbReference>
<gene>
    <name evidence="6" type="ORF">I0C86_42205</name>
</gene>
<dbReference type="Pfam" id="PF05995">
    <property type="entry name" value="CDO_I"/>
    <property type="match status" value="1"/>
</dbReference>
<evidence type="ECO:0000256" key="1">
    <source>
        <dbReference type="ARBA" id="ARBA00006622"/>
    </source>
</evidence>
<organism evidence="6 7">
    <name type="scientific">Plantactinospora alkalitolerans</name>
    <dbReference type="NCBI Taxonomy" id="2789879"/>
    <lineage>
        <taxon>Bacteria</taxon>
        <taxon>Bacillati</taxon>
        <taxon>Actinomycetota</taxon>
        <taxon>Actinomycetes</taxon>
        <taxon>Micromonosporales</taxon>
        <taxon>Micromonosporaceae</taxon>
        <taxon>Plantactinospora</taxon>
    </lineage>
</organism>
<dbReference type="InterPro" id="IPR014710">
    <property type="entry name" value="RmlC-like_jellyroll"/>
</dbReference>
<evidence type="ECO:0000313" key="7">
    <source>
        <dbReference type="Proteomes" id="UP000638560"/>
    </source>
</evidence>
<reference evidence="6 7" key="1">
    <citation type="submission" date="2020-11" db="EMBL/GenBank/DDBJ databases">
        <title>A novel isolate from a Black sea contaminated sediment with potential to produce alkanes: Plantactinospora alkalitolerans sp. nov.</title>
        <authorList>
            <person name="Carro L."/>
            <person name="Veyisoglu A."/>
            <person name="Guven K."/>
            <person name="Schumann P."/>
            <person name="Klenk H.-P."/>
            <person name="Sahin N."/>
        </authorList>
    </citation>
    <scope>NUCLEOTIDE SEQUENCE [LARGE SCALE GENOMIC DNA]</scope>
    <source>
        <strain evidence="6 7">S1510</strain>
    </source>
</reference>
<dbReference type="Gene3D" id="2.60.120.10">
    <property type="entry name" value="Jelly Rolls"/>
    <property type="match status" value="1"/>
</dbReference>
<comment type="similarity">
    <text evidence="1">Belongs to the cysteine dioxygenase family.</text>
</comment>
<dbReference type="PANTHER" id="PTHR12918">
    <property type="entry name" value="CYSTEINE DIOXYGENASE"/>
    <property type="match status" value="1"/>
</dbReference>